<keyword evidence="2" id="KW-0805">Transcription regulation</keyword>
<dbReference type="InterPro" id="IPR005202">
    <property type="entry name" value="TF_GRAS"/>
</dbReference>
<dbReference type="Pfam" id="PF03514">
    <property type="entry name" value="GRAS"/>
    <property type="match status" value="1"/>
</dbReference>
<keyword evidence="7" id="KW-1185">Reference proteome</keyword>
<dbReference type="RefSeq" id="XP_011000636.1">
    <property type="nucleotide sequence ID" value="XM_011002334.1"/>
</dbReference>
<feature type="compositionally biased region" description="Basic and acidic residues" evidence="6">
    <location>
        <begin position="43"/>
        <end position="62"/>
    </location>
</feature>
<dbReference type="AlphaFoldDB" id="A0AAJ6SY25"/>
<comment type="subcellular location">
    <subcellularLocation>
        <location evidence="1">Nucleus</location>
    </subcellularLocation>
</comment>
<dbReference type="Proteomes" id="UP000694918">
    <property type="component" value="Unplaced"/>
</dbReference>
<reference evidence="8" key="1">
    <citation type="submission" date="2025-08" db="UniProtKB">
        <authorList>
            <consortium name="RefSeq"/>
        </authorList>
    </citation>
    <scope>IDENTIFICATION</scope>
</reference>
<evidence type="ECO:0000256" key="4">
    <source>
        <dbReference type="ARBA" id="ARBA00023242"/>
    </source>
</evidence>
<evidence type="ECO:0000256" key="2">
    <source>
        <dbReference type="ARBA" id="ARBA00023015"/>
    </source>
</evidence>
<feature type="region of interest" description="Disordered" evidence="6">
    <location>
        <begin position="1"/>
        <end position="63"/>
    </location>
</feature>
<keyword evidence="3" id="KW-0804">Transcription</keyword>
<keyword evidence="4" id="KW-0539">Nucleus</keyword>
<dbReference type="PANTHER" id="PTHR31636">
    <property type="entry name" value="OSJNBA0084A10.13 PROTEIN-RELATED"/>
    <property type="match status" value="1"/>
</dbReference>
<evidence type="ECO:0000256" key="3">
    <source>
        <dbReference type="ARBA" id="ARBA00023163"/>
    </source>
</evidence>
<proteinExistence type="inferred from homology"/>
<feature type="region of interest" description="SAW" evidence="5">
    <location>
        <begin position="320"/>
        <end position="394"/>
    </location>
</feature>
<feature type="short sequence motif" description="VHIID" evidence="5">
    <location>
        <begin position="144"/>
        <end position="148"/>
    </location>
</feature>
<feature type="region of interest" description="Leucine repeat II (LRII)" evidence="5">
    <location>
        <begin position="188"/>
        <end position="220"/>
    </location>
</feature>
<comment type="caution">
    <text evidence="5">Lacks conserved residue(s) required for the propagation of feature annotation.</text>
</comment>
<feature type="short sequence motif" description="LxCxE motif" evidence="5">
    <location>
        <begin position="77"/>
        <end position="81"/>
    </location>
</feature>
<protein>
    <submittedName>
        <fullName evidence="8">Scarecrow-like protein 23 isoform X2</fullName>
    </submittedName>
</protein>
<gene>
    <name evidence="8" type="primary">LOC105108140</name>
</gene>
<evidence type="ECO:0000256" key="5">
    <source>
        <dbReference type="PROSITE-ProRule" id="PRU01191"/>
    </source>
</evidence>
<evidence type="ECO:0000256" key="1">
    <source>
        <dbReference type="ARBA" id="ARBA00004123"/>
    </source>
</evidence>
<evidence type="ECO:0000313" key="7">
    <source>
        <dbReference type="Proteomes" id="UP000694918"/>
    </source>
</evidence>
<evidence type="ECO:0000313" key="8">
    <source>
        <dbReference type="RefSeq" id="XP_011000636.1"/>
    </source>
</evidence>
<accession>A0AAJ6SY25</accession>
<name>A0AAJ6SY25_POPEU</name>
<feature type="compositionally biased region" description="Low complexity" evidence="6">
    <location>
        <begin position="9"/>
        <end position="24"/>
    </location>
</feature>
<sequence length="397" mass="42869">MLQSLIPQSPINSTDPNNSSSPSMKSKRAAADLTAGDSSGEDPSSKRVSYEKPATEIDRGGDDGGEASGLRLLGLLLQCAECVAMDNLNDATDLLPEIAELSSPFGSSPERVGAYFAHALQARVVGSCLANQAIFQALDGEDRVHVIDLDIMQGLQWPGLFHILASRPKKIRSMRITGFGSSSELLESTGRRLADFASSLGLPFEFHPLEGKIGNVTDLSQLGVRPREAIVVHWMHHCLYDVTGSDLGTLKLLTLLRPKLITTVEQDLSHGGSFLGRFVEALHYYSALFDALGDGLGVDSVERHMVEQQLFGCEIRNIVAVGGPKRTGEVKVERWGDELRRVGFEPVSLGGSPAAQASLLLGMFPWKGYTLVEENGSLKLGWKDLSLLTASAWQPSD</sequence>
<comment type="similarity">
    <text evidence="5">Belongs to the GRAS family.</text>
</comment>
<organism evidence="7 8">
    <name type="scientific">Populus euphratica</name>
    <name type="common">Euphrates poplar</name>
    <dbReference type="NCBI Taxonomy" id="75702"/>
    <lineage>
        <taxon>Eukaryota</taxon>
        <taxon>Viridiplantae</taxon>
        <taxon>Streptophyta</taxon>
        <taxon>Embryophyta</taxon>
        <taxon>Tracheophyta</taxon>
        <taxon>Spermatophyta</taxon>
        <taxon>Magnoliopsida</taxon>
        <taxon>eudicotyledons</taxon>
        <taxon>Gunneridae</taxon>
        <taxon>Pentapetalae</taxon>
        <taxon>rosids</taxon>
        <taxon>fabids</taxon>
        <taxon>Malpighiales</taxon>
        <taxon>Salicaceae</taxon>
        <taxon>Saliceae</taxon>
        <taxon>Populus</taxon>
    </lineage>
</organism>
<dbReference type="GeneID" id="105108140"/>
<dbReference type="PROSITE" id="PS50985">
    <property type="entry name" value="GRAS"/>
    <property type="match status" value="1"/>
</dbReference>
<dbReference type="GO" id="GO:0005634">
    <property type="term" value="C:nucleus"/>
    <property type="evidence" value="ECO:0007669"/>
    <property type="project" value="UniProtKB-SubCell"/>
</dbReference>
<evidence type="ECO:0000256" key="6">
    <source>
        <dbReference type="SAM" id="MobiDB-lite"/>
    </source>
</evidence>